<dbReference type="InterPro" id="IPR009057">
    <property type="entry name" value="Homeodomain-like_sf"/>
</dbReference>
<keyword evidence="3" id="KW-0804">Transcription</keyword>
<dbReference type="PANTHER" id="PTHR43130">
    <property type="entry name" value="ARAC-FAMILY TRANSCRIPTIONAL REGULATOR"/>
    <property type="match status" value="1"/>
</dbReference>
<dbReference type="CDD" id="cd03136">
    <property type="entry name" value="GATase1_AraC_ArgR_like"/>
    <property type="match status" value="1"/>
</dbReference>
<feature type="domain" description="HTH araC/xylS-type" evidence="4">
    <location>
        <begin position="231"/>
        <end position="329"/>
    </location>
</feature>
<dbReference type="SMART" id="SM00342">
    <property type="entry name" value="HTH_ARAC"/>
    <property type="match status" value="1"/>
</dbReference>
<dbReference type="InterPro" id="IPR020449">
    <property type="entry name" value="Tscrpt_reg_AraC-type_HTH"/>
</dbReference>
<gene>
    <name evidence="5" type="primary">cdhR_1</name>
    <name evidence="5" type="ORF">KBTEX_01873</name>
</gene>
<dbReference type="PANTHER" id="PTHR43130:SF3">
    <property type="entry name" value="HTH-TYPE TRANSCRIPTIONAL REGULATOR RV1931C"/>
    <property type="match status" value="1"/>
</dbReference>
<dbReference type="InterPro" id="IPR029062">
    <property type="entry name" value="Class_I_gatase-like"/>
</dbReference>
<dbReference type="InterPro" id="IPR018062">
    <property type="entry name" value="HTH_AraC-typ_CS"/>
</dbReference>
<dbReference type="Pfam" id="PF01965">
    <property type="entry name" value="DJ-1_PfpI"/>
    <property type="match status" value="1"/>
</dbReference>
<dbReference type="PROSITE" id="PS00041">
    <property type="entry name" value="HTH_ARAC_FAMILY_1"/>
    <property type="match status" value="1"/>
</dbReference>
<keyword evidence="2" id="KW-0238">DNA-binding</keyword>
<organism evidence="5">
    <name type="scientific">uncultured organism</name>
    <dbReference type="NCBI Taxonomy" id="155900"/>
    <lineage>
        <taxon>unclassified sequences</taxon>
        <taxon>environmental samples</taxon>
    </lineage>
</organism>
<dbReference type="Pfam" id="PF12833">
    <property type="entry name" value="HTH_18"/>
    <property type="match status" value="1"/>
</dbReference>
<dbReference type="SUPFAM" id="SSF52317">
    <property type="entry name" value="Class I glutamine amidotransferase-like"/>
    <property type="match status" value="1"/>
</dbReference>
<evidence type="ECO:0000313" key="5">
    <source>
        <dbReference type="EMBL" id="QEA05550.1"/>
    </source>
</evidence>
<sequence length="337" mass="37207">MNATDTETAEPQDAGAPAPRQMGFLLLPQFSMISLAAAIDPLRMANRLSGRHLYEWPLYCPGDAPVTASNGMLFRPTRRFGDGEGLSALFVVAGYDAAAVESPAITQWLRQLARAGITLGATSTGTLLLARAGLLQDRRCTIHWENADSLREEFPRLHVTNELYEADEGVLTCSGGVAGLDMMLELIARDHGEALANAVAEQAIHPSIRPAHAAQRMSLEAKHRIRHPRLLRAVEIMRAHLDEQLPAREIAESAGISPRQLERLFRRHFDRTPRQFYLELRLDRAHDLLRQSTLSILEIASACGFSSSSHFARCYRRRFGRSPGATRSGRGDGAVAR</sequence>
<evidence type="ECO:0000256" key="2">
    <source>
        <dbReference type="ARBA" id="ARBA00023125"/>
    </source>
</evidence>
<dbReference type="InterPro" id="IPR018060">
    <property type="entry name" value="HTH_AraC"/>
</dbReference>
<dbReference type="Gene3D" id="3.40.50.880">
    <property type="match status" value="1"/>
</dbReference>
<dbReference type="SUPFAM" id="SSF46689">
    <property type="entry name" value="Homeodomain-like"/>
    <property type="match status" value="2"/>
</dbReference>
<reference evidence="5" key="1">
    <citation type="submission" date="2019-06" db="EMBL/GenBank/DDBJ databases">
        <authorList>
            <person name="Murdoch R.W."/>
            <person name="Fathepure B."/>
        </authorList>
    </citation>
    <scope>NUCLEOTIDE SEQUENCE</scope>
</reference>
<dbReference type="InterPro" id="IPR052158">
    <property type="entry name" value="INH-QAR"/>
</dbReference>
<dbReference type="AlphaFoldDB" id="A0A5B8R9W8"/>
<dbReference type="EMBL" id="MN079104">
    <property type="protein sequence ID" value="QEA05550.1"/>
    <property type="molecule type" value="Genomic_DNA"/>
</dbReference>
<dbReference type="PRINTS" id="PR00032">
    <property type="entry name" value="HTHARAC"/>
</dbReference>
<evidence type="ECO:0000256" key="1">
    <source>
        <dbReference type="ARBA" id="ARBA00023015"/>
    </source>
</evidence>
<dbReference type="InterPro" id="IPR002818">
    <property type="entry name" value="DJ-1/PfpI"/>
</dbReference>
<proteinExistence type="predicted"/>
<evidence type="ECO:0000256" key="3">
    <source>
        <dbReference type="ARBA" id="ARBA00023163"/>
    </source>
</evidence>
<dbReference type="GO" id="GO:0043565">
    <property type="term" value="F:sequence-specific DNA binding"/>
    <property type="evidence" value="ECO:0007669"/>
    <property type="project" value="InterPro"/>
</dbReference>
<evidence type="ECO:0000259" key="4">
    <source>
        <dbReference type="PROSITE" id="PS01124"/>
    </source>
</evidence>
<dbReference type="GO" id="GO:0003700">
    <property type="term" value="F:DNA-binding transcription factor activity"/>
    <property type="evidence" value="ECO:0007669"/>
    <property type="project" value="InterPro"/>
</dbReference>
<dbReference type="PROSITE" id="PS01124">
    <property type="entry name" value="HTH_ARAC_FAMILY_2"/>
    <property type="match status" value="1"/>
</dbReference>
<dbReference type="Gene3D" id="1.10.10.60">
    <property type="entry name" value="Homeodomain-like"/>
    <property type="match status" value="1"/>
</dbReference>
<keyword evidence="1" id="KW-0805">Transcription regulation</keyword>
<accession>A0A5B8R9W8</accession>
<protein>
    <submittedName>
        <fullName evidence="5">HTH-type transcriptional regulator CdhR</fullName>
    </submittedName>
</protein>
<name>A0A5B8R9W8_9ZZZZ</name>